<feature type="domain" description="NADH:ubiquinone oxidoreductase intermediate-associated protein 30" evidence="2">
    <location>
        <begin position="12"/>
        <end position="147"/>
    </location>
</feature>
<evidence type="ECO:0000259" key="2">
    <source>
        <dbReference type="Pfam" id="PF08547"/>
    </source>
</evidence>
<keyword evidence="3" id="KW-0830">Ubiquinone</keyword>
<dbReference type="Pfam" id="PF08547">
    <property type="entry name" value="CIA30"/>
    <property type="match status" value="1"/>
</dbReference>
<dbReference type="InterPro" id="IPR013857">
    <property type="entry name" value="NADH-UbQ_OxRdtase-assoc_prot30"/>
</dbReference>
<sequence>MTTAQHEAILPASEWELVTDGVMGGVSRGALTRSVEDGIEVARLTGDVSLDNNGGFLQMATDIDRAAVTGQDIRGIELSVRGNDEEYEIRLRTDRLNRPWQSFRTIFTATPEWQTLRIGFDAFEPHRTDAPFHPAEIRRIGILAVGRSFRADIALREVRFFGP</sequence>
<evidence type="ECO:0000256" key="1">
    <source>
        <dbReference type="ARBA" id="ARBA00007884"/>
    </source>
</evidence>
<gene>
    <name evidence="3" type="ORF">G3256_03985</name>
</gene>
<keyword evidence="4" id="KW-1185">Reference proteome</keyword>
<evidence type="ECO:0000313" key="3">
    <source>
        <dbReference type="EMBL" id="QJF50382.1"/>
    </source>
</evidence>
<dbReference type="InterPro" id="IPR008979">
    <property type="entry name" value="Galactose-bd-like_sf"/>
</dbReference>
<dbReference type="PANTHER" id="PTHR13194">
    <property type="entry name" value="COMPLEX I INTERMEDIATE-ASSOCIATED PROTEIN 30"/>
    <property type="match status" value="1"/>
</dbReference>
<accession>A0A858SRB9</accession>
<name>A0A858SRB9_9RHOB</name>
<dbReference type="EMBL" id="CP048788">
    <property type="protein sequence ID" value="QJF50382.1"/>
    <property type="molecule type" value="Genomic_DNA"/>
</dbReference>
<dbReference type="PANTHER" id="PTHR13194:SF19">
    <property type="entry name" value="NAD(P)-BINDING ROSSMANN-FOLD SUPERFAMILY PROTEIN"/>
    <property type="match status" value="1"/>
</dbReference>
<evidence type="ECO:0000313" key="4">
    <source>
        <dbReference type="Proteomes" id="UP000503308"/>
    </source>
</evidence>
<dbReference type="RefSeq" id="WP_169639598.1">
    <property type="nucleotide sequence ID" value="NZ_CP048788.1"/>
</dbReference>
<dbReference type="KEGG" id="rpon:G3256_03985"/>
<organism evidence="3 4">
    <name type="scientific">Roseobacter ponti</name>
    <dbReference type="NCBI Taxonomy" id="1891787"/>
    <lineage>
        <taxon>Bacteria</taxon>
        <taxon>Pseudomonadati</taxon>
        <taxon>Pseudomonadota</taxon>
        <taxon>Alphaproteobacteria</taxon>
        <taxon>Rhodobacterales</taxon>
        <taxon>Roseobacteraceae</taxon>
        <taxon>Roseobacter</taxon>
    </lineage>
</organism>
<proteinExistence type="inferred from homology"/>
<dbReference type="InterPro" id="IPR039131">
    <property type="entry name" value="NDUFAF1"/>
</dbReference>
<dbReference type="SUPFAM" id="SSF49785">
    <property type="entry name" value="Galactose-binding domain-like"/>
    <property type="match status" value="1"/>
</dbReference>
<protein>
    <submittedName>
        <fullName evidence="3">NADH:ubiquinone oxidoreductase complex i intermediate-associated protein 30</fullName>
    </submittedName>
</protein>
<comment type="similarity">
    <text evidence="1">Belongs to the CIA30 family.</text>
</comment>
<dbReference type="Proteomes" id="UP000503308">
    <property type="component" value="Chromosome"/>
</dbReference>
<reference evidence="3 4" key="1">
    <citation type="submission" date="2020-02" db="EMBL/GenBank/DDBJ databases">
        <title>Genome sequence of Roseobacter ponti.</title>
        <authorList>
            <person name="Hollensteiner J."/>
            <person name="Schneider D."/>
            <person name="Poehlein A."/>
            <person name="Daniel R."/>
        </authorList>
    </citation>
    <scope>NUCLEOTIDE SEQUENCE [LARGE SCALE GENOMIC DNA]</scope>
    <source>
        <strain evidence="3 4">DSM 106830</strain>
    </source>
</reference>
<dbReference type="AlphaFoldDB" id="A0A858SRB9"/>